<dbReference type="PROSITE" id="PS51892">
    <property type="entry name" value="SUBTILASE"/>
    <property type="match status" value="1"/>
</dbReference>
<accession>A0A7X9U697</accession>
<dbReference type="SUPFAM" id="SSF52743">
    <property type="entry name" value="Subtilisin-like"/>
    <property type="match status" value="1"/>
</dbReference>
<dbReference type="InterPro" id="IPR002035">
    <property type="entry name" value="VWF_A"/>
</dbReference>
<feature type="chain" id="PRO_5031183103" evidence="6">
    <location>
        <begin position="22"/>
        <end position="1023"/>
    </location>
</feature>
<reference evidence="8 9" key="1">
    <citation type="submission" date="2020-04" db="EMBL/GenBank/DDBJ databases">
        <title>Genome Sequencing and Assembley of Pseudoalteromonas artica.</title>
        <authorList>
            <person name="Akerly B."/>
            <person name="Cook G."/>
        </authorList>
    </citation>
    <scope>NUCLEOTIDE SEQUENCE [LARGE SCALE GENOMIC DNA]</scope>
    <source>
        <strain evidence="8 9">NEC-BIFX-0059</strain>
    </source>
</reference>
<dbReference type="InterPro" id="IPR050131">
    <property type="entry name" value="Peptidase_S8_subtilisin-like"/>
</dbReference>
<evidence type="ECO:0000256" key="6">
    <source>
        <dbReference type="SAM" id="SignalP"/>
    </source>
</evidence>
<dbReference type="SMART" id="SM00327">
    <property type="entry name" value="VWA"/>
    <property type="match status" value="1"/>
</dbReference>
<keyword evidence="3 5" id="KW-0378">Hydrolase</keyword>
<comment type="caution">
    <text evidence="8">The sequence shown here is derived from an EMBL/GenBank/DDBJ whole genome shotgun (WGS) entry which is preliminary data.</text>
</comment>
<dbReference type="CDD" id="cd00198">
    <property type="entry name" value="vWFA"/>
    <property type="match status" value="1"/>
</dbReference>
<proteinExistence type="inferred from homology"/>
<dbReference type="Gene3D" id="2.60.40.3010">
    <property type="match status" value="2"/>
</dbReference>
<dbReference type="AlphaFoldDB" id="A0A7X9U697"/>
<dbReference type="PROSITE" id="PS50234">
    <property type="entry name" value="VWFA"/>
    <property type="match status" value="1"/>
</dbReference>
<evidence type="ECO:0000256" key="5">
    <source>
        <dbReference type="PROSITE-ProRule" id="PRU01240"/>
    </source>
</evidence>
<gene>
    <name evidence="8" type="ORF">HHL01_08920</name>
</gene>
<sequence>MKKTKCFALCLIATSILTACGSDKDPSSTSETPKVVANTAPSVNAGADLIVDENQSISFTGTAEDSTGTIASYTWQQTSGIDLELSGLDTSTLFFTAPEVDEEQVVVFELVATDDGGLTASDSISITIKNVLVEPTLSLNERVTVEENTEVEITSIAEDSNGSIVSYAWQQTDGIIIEIDNLTNDSLKFIAPEVDFDTTLTFDLTVTDNDGQTATSSVFVDVTNVAASAMSIPGGSENIVIDGQTVEAALNEVLVHLNDDVTEAELEAVFDEISNNDAGIASFDDALKVLQIRVREGASENSLITKIGEMGGVRHAGLNTVIESKNLSLISNYNHVIKNKNTVIQYIAEESTDEPLFSGDYWVKAVAADKAWDALQERTLAPVTLGVVDTGIGAGQNSIESSRLTRLRAQDNGQFGVVEGDDTETDSSHGLWVSSFIAGHNTSEGSAVYGVDHSANLIHTDIYVKRCKDGSTTEKCSSESPIKTYITDLIAGTKATIDNGASIVNISWGDTSTCADDSQVRLKSNRNWRLQQTNLVEYAKEKDVLLVYSAGNNCEKNDDQLLVDINDIAQDAWQTNTLIVAATDADDKETDFTRMGNVVNIAAPGDQMGWGNTDGSLGVGTSFSAALVTGSAGIVKGINSSLKAAEIKDILVATSSNLTLSEESKALGTTGPTQLLNIHSAIQTADLTVDSVLEVKAPIVLSKGDKTTSQLSFTLPATTVTAIDVMFLIDVSGSYADDIASLKEQADKILENLSGRGINVAFGVSAFSDFPIDGYGSEYDGDEAFYLLQSMTTDIDAAKIGINNLTIYSGNDYQESQLEGLYQAVTGAGRDIDNDGNYTSLGDIEPMDIGWREGALKVILLATDAPFHDSDIDDNYPGAGKTEVINILQEKGVTVFGLQSGSIGLATDDLDSIVLATKGQTFFLSYDSNEIAATISSALDEALKEIDLSIEVISGEQWVETITPVLIENVKPNEEVTFEINLKGIKNASLEELNYEVILWIRGDGSAVVRRVVIPITVPTLAD</sequence>
<organism evidence="8 9">
    <name type="scientific">Pseudoalteromonas arctica</name>
    <dbReference type="NCBI Taxonomy" id="394751"/>
    <lineage>
        <taxon>Bacteria</taxon>
        <taxon>Pseudomonadati</taxon>
        <taxon>Pseudomonadota</taxon>
        <taxon>Gammaproteobacteria</taxon>
        <taxon>Alteromonadales</taxon>
        <taxon>Pseudoalteromonadaceae</taxon>
        <taxon>Pseudoalteromonas</taxon>
    </lineage>
</organism>
<feature type="active site" description="Charge relay system" evidence="5">
    <location>
        <position position="389"/>
    </location>
</feature>
<dbReference type="InterPro" id="IPR035986">
    <property type="entry name" value="PKD_dom_sf"/>
</dbReference>
<evidence type="ECO:0000256" key="3">
    <source>
        <dbReference type="ARBA" id="ARBA00022801"/>
    </source>
</evidence>
<name>A0A7X9U697_9GAMM</name>
<evidence type="ECO:0000313" key="8">
    <source>
        <dbReference type="EMBL" id="NMF48303.1"/>
    </source>
</evidence>
<dbReference type="Gene3D" id="3.40.50.410">
    <property type="entry name" value="von Willebrand factor, type A domain"/>
    <property type="match status" value="1"/>
</dbReference>
<keyword evidence="2 5" id="KW-0645">Protease</keyword>
<keyword evidence="6" id="KW-0732">Signal</keyword>
<dbReference type="PANTHER" id="PTHR43806:SF11">
    <property type="entry name" value="CEREVISIN-RELATED"/>
    <property type="match status" value="1"/>
</dbReference>
<feature type="active site" description="Charge relay system" evidence="5">
    <location>
        <position position="429"/>
    </location>
</feature>
<dbReference type="GO" id="GO:0006508">
    <property type="term" value="P:proteolysis"/>
    <property type="evidence" value="ECO:0007669"/>
    <property type="project" value="UniProtKB-KW"/>
</dbReference>
<dbReference type="EMBL" id="JABBCX010000003">
    <property type="protein sequence ID" value="NMF48303.1"/>
    <property type="molecule type" value="Genomic_DNA"/>
</dbReference>
<dbReference type="PROSITE" id="PS51257">
    <property type="entry name" value="PROKAR_LIPOPROTEIN"/>
    <property type="match status" value="1"/>
</dbReference>
<dbReference type="Pfam" id="PF22352">
    <property type="entry name" value="K319L-like_PKD"/>
    <property type="match status" value="2"/>
</dbReference>
<evidence type="ECO:0000256" key="2">
    <source>
        <dbReference type="ARBA" id="ARBA00022670"/>
    </source>
</evidence>
<evidence type="ECO:0000313" key="9">
    <source>
        <dbReference type="Proteomes" id="UP000519126"/>
    </source>
</evidence>
<dbReference type="PANTHER" id="PTHR43806">
    <property type="entry name" value="PEPTIDASE S8"/>
    <property type="match status" value="1"/>
</dbReference>
<protein>
    <submittedName>
        <fullName evidence="8">S8 family serine peptidase</fullName>
    </submittedName>
</protein>
<dbReference type="GO" id="GO:0004252">
    <property type="term" value="F:serine-type endopeptidase activity"/>
    <property type="evidence" value="ECO:0007669"/>
    <property type="project" value="UniProtKB-UniRule"/>
</dbReference>
<dbReference type="InterPro" id="IPR000209">
    <property type="entry name" value="Peptidase_S8/S53_dom"/>
</dbReference>
<dbReference type="InterPro" id="IPR036465">
    <property type="entry name" value="vWFA_dom_sf"/>
</dbReference>
<dbReference type="Proteomes" id="UP000519126">
    <property type="component" value="Unassembled WGS sequence"/>
</dbReference>
<evidence type="ECO:0000259" key="7">
    <source>
        <dbReference type="PROSITE" id="PS50234"/>
    </source>
</evidence>
<dbReference type="RefSeq" id="WP_170071724.1">
    <property type="nucleotide sequence ID" value="NZ_JABBCX010000003.1"/>
</dbReference>
<dbReference type="Pfam" id="PF00082">
    <property type="entry name" value="Peptidase_S8"/>
    <property type="match status" value="1"/>
</dbReference>
<comment type="similarity">
    <text evidence="1 5">Belongs to the peptidase S8 family.</text>
</comment>
<dbReference type="SUPFAM" id="SSF53300">
    <property type="entry name" value="vWA-like"/>
    <property type="match status" value="1"/>
</dbReference>
<dbReference type="InterPro" id="IPR036852">
    <property type="entry name" value="Peptidase_S8/S53_dom_sf"/>
</dbReference>
<dbReference type="InterPro" id="IPR022409">
    <property type="entry name" value="PKD/Chitinase_dom"/>
</dbReference>
<dbReference type="SUPFAM" id="SSF49299">
    <property type="entry name" value="PKD domain"/>
    <property type="match status" value="2"/>
</dbReference>
<evidence type="ECO:0000256" key="1">
    <source>
        <dbReference type="ARBA" id="ARBA00011073"/>
    </source>
</evidence>
<evidence type="ECO:0000256" key="4">
    <source>
        <dbReference type="ARBA" id="ARBA00022825"/>
    </source>
</evidence>
<dbReference type="SMART" id="SM00089">
    <property type="entry name" value="PKD"/>
    <property type="match status" value="2"/>
</dbReference>
<feature type="domain" description="VWFA" evidence="7">
    <location>
        <begin position="724"/>
        <end position="946"/>
    </location>
</feature>
<feature type="signal peptide" evidence="6">
    <location>
        <begin position="1"/>
        <end position="21"/>
    </location>
</feature>
<feature type="active site" description="Charge relay system" evidence="5">
    <location>
        <position position="622"/>
    </location>
</feature>
<dbReference type="Gene3D" id="3.40.50.200">
    <property type="entry name" value="Peptidase S8/S53 domain"/>
    <property type="match status" value="1"/>
</dbReference>
<keyword evidence="4 5" id="KW-0720">Serine protease</keyword>